<dbReference type="GO" id="GO:0046872">
    <property type="term" value="F:metal ion binding"/>
    <property type="evidence" value="ECO:0007669"/>
    <property type="project" value="UniProtKB-KW"/>
</dbReference>
<feature type="non-terminal residue" evidence="7">
    <location>
        <position position="961"/>
    </location>
</feature>
<dbReference type="Pfam" id="PF13183">
    <property type="entry name" value="Fer4_8"/>
    <property type="match status" value="1"/>
</dbReference>
<proteinExistence type="predicted"/>
<keyword evidence="5" id="KW-0411">Iron-sulfur</keyword>
<dbReference type="InterPro" id="IPR017900">
    <property type="entry name" value="4Fe4S_Fe_S_CS"/>
</dbReference>
<dbReference type="GO" id="GO:0071949">
    <property type="term" value="F:FAD binding"/>
    <property type="evidence" value="ECO:0007669"/>
    <property type="project" value="InterPro"/>
</dbReference>
<dbReference type="SUPFAM" id="SSF46548">
    <property type="entry name" value="alpha-helical ferredoxin"/>
    <property type="match status" value="1"/>
</dbReference>
<dbReference type="InterPro" id="IPR022153">
    <property type="entry name" value="DUF3683"/>
</dbReference>
<dbReference type="InterPro" id="IPR016166">
    <property type="entry name" value="FAD-bd_PCMH"/>
</dbReference>
<keyword evidence="1" id="KW-0285">Flavoprotein</keyword>
<dbReference type="Pfam" id="PF02913">
    <property type="entry name" value="FAD-oxidase_C"/>
    <property type="match status" value="2"/>
</dbReference>
<dbReference type="InterPro" id="IPR004113">
    <property type="entry name" value="FAD-bd_oxidored_4_C"/>
</dbReference>
<dbReference type="PANTHER" id="PTHR42934">
    <property type="entry name" value="GLYCOLATE OXIDASE SUBUNIT GLCD"/>
    <property type="match status" value="1"/>
</dbReference>
<reference evidence="7 8" key="1">
    <citation type="journal article" date="2018" name="Environ. Microbiol.">
        <title>Isolation and genomic characterization of Novimethylophilus kurashikiensis gen. nov. sp. nov., a new lanthanide-dependent methylotrophic species of Methylophilaceae.</title>
        <authorList>
            <person name="Lv H."/>
            <person name="Sahin N."/>
            <person name="Tani A."/>
        </authorList>
    </citation>
    <scope>NUCLEOTIDE SEQUENCE [LARGE SCALE GENOMIC DNA]</scope>
    <source>
        <strain evidence="7 8">La2-4</strain>
    </source>
</reference>
<dbReference type="InterPro" id="IPR016169">
    <property type="entry name" value="FAD-bd_PCMH_sub2"/>
</dbReference>
<dbReference type="Proteomes" id="UP000245081">
    <property type="component" value="Unassembled WGS sequence"/>
</dbReference>
<dbReference type="InterPro" id="IPR009051">
    <property type="entry name" value="Helical_ferredxn"/>
</dbReference>
<dbReference type="GO" id="GO:0051536">
    <property type="term" value="F:iron-sulfur cluster binding"/>
    <property type="evidence" value="ECO:0007669"/>
    <property type="project" value="UniProtKB-KW"/>
</dbReference>
<comment type="caution">
    <text evidence="7">The sequence shown here is derived from an EMBL/GenBank/DDBJ whole genome shotgun (WGS) entry which is preliminary data.</text>
</comment>
<dbReference type="Pfam" id="PF01565">
    <property type="entry name" value="FAD_binding_4"/>
    <property type="match status" value="1"/>
</dbReference>
<evidence type="ECO:0000256" key="5">
    <source>
        <dbReference type="ARBA" id="ARBA00023014"/>
    </source>
</evidence>
<protein>
    <submittedName>
        <fullName evidence="7">FAD-liNMKed oxidase</fullName>
    </submittedName>
</protein>
<dbReference type="InterPro" id="IPR036318">
    <property type="entry name" value="FAD-bd_PCMH-like_sf"/>
</dbReference>
<keyword evidence="2" id="KW-0479">Metal-binding</keyword>
<dbReference type="PROSITE" id="PS00198">
    <property type="entry name" value="4FE4S_FER_1"/>
    <property type="match status" value="1"/>
</dbReference>
<evidence type="ECO:0000256" key="4">
    <source>
        <dbReference type="ARBA" id="ARBA00023004"/>
    </source>
</evidence>
<dbReference type="GO" id="GO:0003824">
    <property type="term" value="F:catalytic activity"/>
    <property type="evidence" value="ECO:0007669"/>
    <property type="project" value="InterPro"/>
</dbReference>
<dbReference type="Gene3D" id="3.30.465.10">
    <property type="match status" value="1"/>
</dbReference>
<feature type="domain" description="FAD-binding PCMH-type" evidence="6">
    <location>
        <begin position="161"/>
        <end position="395"/>
    </location>
</feature>
<name>A0A2R5FD38_9PROT</name>
<dbReference type="InterPro" id="IPR051914">
    <property type="entry name" value="FAD-linked_OxidoTrans_Type4"/>
</dbReference>
<dbReference type="AlphaFoldDB" id="A0A2R5FD38"/>
<gene>
    <name evidence="7" type="ORF">NMK_3065</name>
</gene>
<evidence type="ECO:0000256" key="3">
    <source>
        <dbReference type="ARBA" id="ARBA00022827"/>
    </source>
</evidence>
<dbReference type="EMBL" id="BDOQ01000019">
    <property type="protein sequence ID" value="GBG15458.1"/>
    <property type="molecule type" value="Genomic_DNA"/>
</dbReference>
<evidence type="ECO:0000313" key="8">
    <source>
        <dbReference type="Proteomes" id="UP000245081"/>
    </source>
</evidence>
<dbReference type="InterPro" id="IPR006094">
    <property type="entry name" value="Oxid_FAD_bind_N"/>
</dbReference>
<evidence type="ECO:0000256" key="2">
    <source>
        <dbReference type="ARBA" id="ARBA00022723"/>
    </source>
</evidence>
<evidence type="ECO:0000256" key="1">
    <source>
        <dbReference type="ARBA" id="ARBA00022630"/>
    </source>
</evidence>
<evidence type="ECO:0000259" key="6">
    <source>
        <dbReference type="PROSITE" id="PS51387"/>
    </source>
</evidence>
<dbReference type="InterPro" id="IPR016164">
    <property type="entry name" value="FAD-linked_Oxase-like_C"/>
</dbReference>
<dbReference type="PANTHER" id="PTHR42934:SF2">
    <property type="entry name" value="GLYCOLATE OXIDASE SUBUNIT GLCD"/>
    <property type="match status" value="1"/>
</dbReference>
<dbReference type="Gene3D" id="1.10.1060.10">
    <property type="entry name" value="Alpha-helical ferredoxin"/>
    <property type="match status" value="1"/>
</dbReference>
<keyword evidence="8" id="KW-1185">Reference proteome</keyword>
<dbReference type="PROSITE" id="PS51387">
    <property type="entry name" value="FAD_PCMH"/>
    <property type="match status" value="1"/>
</dbReference>
<accession>A0A2R5FD38</accession>
<dbReference type="InterPro" id="IPR017896">
    <property type="entry name" value="4Fe4S_Fe-S-bd"/>
</dbReference>
<evidence type="ECO:0000313" key="7">
    <source>
        <dbReference type="EMBL" id="GBG15458.1"/>
    </source>
</evidence>
<sequence length="961" mass="106463">MSMATRLREIPYNYTSFSDREIVMRFLGSEAWDILNQLRTERKTGRSARMLFEVLGDLWVVTRNPYLQDDLLSNAKRRNALISALHHRIRAIDERGNDNPRVVKLIEAARNAVARFEEEFREMAALRRRALSRLSRLTRKDNIQFDGLARVSHVTDATDWRVEYPFVVINPDTEEEIAALVRACIELGLTVIPRGGGTGYTGGAVPLTPYSAVINTEKLDSLSPVQMTSLPGVFEQVPTIRCGAGAVTRRVMEAATDAGFEFAVDPTSADASCIGGNVAMNAGGKKAVLWGTALDNLASWRMVTPDATWMTVERLEHNLGKIHDAEVAKFRISRFAEDGKTPLGEPEILVIPGPHFRKVGLGKDVTDKFLAGLPGIQKEGCDGLITSATFILHKMPKHVRTICLEFFGSVGLAVPAIVEIKDYLDQHPNALLAGLEHLDERYLKAVGYATKASRPERPKMVLIADIASDDENDVGAAASHIVRLANARGGEGFIAVSAEARKKFWLDRARTAAIAAHTNAFKINEDVVIPLERLGDYSDGIERINIELSIKNKLKLLDALEEFLKGELPLVEDEDTQTEPEMVAAKREQAGALIAETRTRWNKILQNLDSPLHVMEAAAEEILARSGLPAIANIFRAVQDHHLRVSWKREVRKVLHQIFAGRAYGKILERCDEIHKTVLKSRVFVALHMHAGDGNVHTNIPVNSDDYGMLQEANNAVARIMQLATDLGGVISGEHGIGITKLEFLDEKTINTFAEYKQKVDPNGHFNKGKLMHGADLRNAYTPSFGLLEQESIIMEQSEIGGIADSIKDCLRCGKCKPVCTTHVPRANLLYSPRNKILATSLLIEAFLYEEQTRRGVSLQHFDEFNDVADHCTVCHRCVNPCPVDIDFGDVSIAMRNFLRKQGKKNFNPGTSASMFFLNAKDPATVKLVRAGMIKFGYAAQRLAHQTAKKLGVIGGFKRKP</sequence>
<keyword evidence="4" id="KW-0408">Iron</keyword>
<keyword evidence="3" id="KW-0274">FAD</keyword>
<dbReference type="SUPFAM" id="SSF55103">
    <property type="entry name" value="FAD-linked oxidases, C-terminal domain"/>
    <property type="match status" value="2"/>
</dbReference>
<organism evidence="7 8">
    <name type="scientific">Novimethylophilus kurashikiensis</name>
    <dbReference type="NCBI Taxonomy" id="1825523"/>
    <lineage>
        <taxon>Bacteria</taxon>
        <taxon>Pseudomonadati</taxon>
        <taxon>Pseudomonadota</taxon>
        <taxon>Betaproteobacteria</taxon>
        <taxon>Nitrosomonadales</taxon>
        <taxon>Methylophilaceae</taxon>
        <taxon>Novimethylophilus</taxon>
    </lineage>
</organism>
<dbReference type="SUPFAM" id="SSF56176">
    <property type="entry name" value="FAD-binding/transporter-associated domain-like"/>
    <property type="match status" value="1"/>
</dbReference>
<dbReference type="Pfam" id="PF12447">
    <property type="entry name" value="DUF3683"/>
    <property type="match status" value="1"/>
</dbReference>
<dbReference type="Gene3D" id="3.30.70.2740">
    <property type="match status" value="1"/>
</dbReference>